<dbReference type="Pfam" id="PF04993">
    <property type="entry name" value="TfoX_N"/>
    <property type="match status" value="1"/>
</dbReference>
<dbReference type="InterPro" id="IPR007076">
    <property type="entry name" value="TfoX_N"/>
</dbReference>
<keyword evidence="3" id="KW-1185">Reference proteome</keyword>
<sequence length="127" mass="14483">MHTQSAPEEFAQHLNDVFRLFGPISLRRMFSGYGVFHDGVMFGLVSQETLYLKADTENSADFRDQGLSQFEYVRQGKIIGLSYYQAPEIVLEDANEAALWARRSFVAALRANASKAKSVRNRHRHET</sequence>
<dbReference type="PANTHER" id="PTHR36121">
    <property type="entry name" value="PROTEIN SXY"/>
    <property type="match status" value="1"/>
</dbReference>
<dbReference type="SUPFAM" id="SSF159894">
    <property type="entry name" value="YgaC/TfoX-N like"/>
    <property type="match status" value="1"/>
</dbReference>
<dbReference type="InterPro" id="IPR047525">
    <property type="entry name" value="TfoX-like"/>
</dbReference>
<feature type="domain" description="TfoX N-terminal" evidence="1">
    <location>
        <begin position="17"/>
        <end position="107"/>
    </location>
</feature>
<accession>A0A4Y9VVB4</accession>
<protein>
    <submittedName>
        <fullName evidence="2">Transcriptional regulator</fullName>
    </submittedName>
</protein>
<evidence type="ECO:0000313" key="3">
    <source>
        <dbReference type="Proteomes" id="UP000297706"/>
    </source>
</evidence>
<evidence type="ECO:0000259" key="1">
    <source>
        <dbReference type="Pfam" id="PF04993"/>
    </source>
</evidence>
<gene>
    <name evidence="2" type="ORF">C3Y98_01100</name>
</gene>
<dbReference type="AlphaFoldDB" id="A0A4Y9VVB4"/>
<dbReference type="PANTHER" id="PTHR36121:SF1">
    <property type="entry name" value="PROTEIN SXY"/>
    <property type="match status" value="1"/>
</dbReference>
<dbReference type="Proteomes" id="UP000297706">
    <property type="component" value="Unassembled WGS sequence"/>
</dbReference>
<reference evidence="2 3" key="1">
    <citation type="submission" date="2018-02" db="EMBL/GenBank/DDBJ databases">
        <title>A novel lanthanide dependent methylotroph, Methylotenera sp. La3113.</title>
        <authorList>
            <person name="Lv H."/>
            <person name="Tani A."/>
        </authorList>
    </citation>
    <scope>NUCLEOTIDE SEQUENCE [LARGE SCALE GENOMIC DNA]</scope>
    <source>
        <strain evidence="2 3">La3113</strain>
    </source>
</reference>
<dbReference type="OrthoDB" id="8687154at2"/>
<dbReference type="Gene3D" id="3.30.1460.30">
    <property type="entry name" value="YgaC/TfoX-N like chaperone"/>
    <property type="match status" value="1"/>
</dbReference>
<comment type="caution">
    <text evidence="2">The sequence shown here is derived from an EMBL/GenBank/DDBJ whole genome shotgun (WGS) entry which is preliminary data.</text>
</comment>
<dbReference type="EMBL" id="PQVH01000002">
    <property type="protein sequence ID" value="TFW72985.1"/>
    <property type="molecule type" value="Genomic_DNA"/>
</dbReference>
<evidence type="ECO:0000313" key="2">
    <source>
        <dbReference type="EMBL" id="TFW72985.1"/>
    </source>
</evidence>
<proteinExistence type="predicted"/>
<dbReference type="RefSeq" id="WP_135276293.1">
    <property type="nucleotide sequence ID" value="NZ_PQVH01000002.1"/>
</dbReference>
<organism evidence="2 3">
    <name type="scientific">Methylotenera oryzisoli</name>
    <dbReference type="NCBI Taxonomy" id="2080758"/>
    <lineage>
        <taxon>Bacteria</taxon>
        <taxon>Pseudomonadati</taxon>
        <taxon>Pseudomonadota</taxon>
        <taxon>Betaproteobacteria</taxon>
        <taxon>Nitrosomonadales</taxon>
        <taxon>Methylophilaceae</taxon>
        <taxon>Methylotenera</taxon>
    </lineage>
</organism>
<name>A0A4Y9VVB4_9PROT</name>